<evidence type="ECO:0000313" key="1">
    <source>
        <dbReference type="EMBL" id="CDW38722.1"/>
    </source>
</evidence>
<dbReference type="AlphaFoldDB" id="A0A0K2ULG3"/>
<accession>A0A0K2ULG3</accession>
<organism evidence="1">
    <name type="scientific">Lepeophtheirus salmonis</name>
    <name type="common">Salmon louse</name>
    <name type="synonym">Caligus salmonis</name>
    <dbReference type="NCBI Taxonomy" id="72036"/>
    <lineage>
        <taxon>Eukaryota</taxon>
        <taxon>Metazoa</taxon>
        <taxon>Ecdysozoa</taxon>
        <taxon>Arthropoda</taxon>
        <taxon>Crustacea</taxon>
        <taxon>Multicrustacea</taxon>
        <taxon>Hexanauplia</taxon>
        <taxon>Copepoda</taxon>
        <taxon>Siphonostomatoida</taxon>
        <taxon>Caligidae</taxon>
        <taxon>Lepeophtheirus</taxon>
    </lineage>
</organism>
<name>A0A0K2ULG3_LEPSM</name>
<sequence length="44" mass="4633">MLGGISFPSLVSSAKTMALAGFLVFITEGTEDLEPDSHRSFCGL</sequence>
<proteinExistence type="predicted"/>
<dbReference type="EMBL" id="HACA01021361">
    <property type="protein sequence ID" value="CDW38722.1"/>
    <property type="molecule type" value="Transcribed_RNA"/>
</dbReference>
<reference evidence="1" key="1">
    <citation type="submission" date="2014-05" db="EMBL/GenBank/DDBJ databases">
        <authorList>
            <person name="Chronopoulou M."/>
        </authorList>
    </citation>
    <scope>NUCLEOTIDE SEQUENCE</scope>
    <source>
        <tissue evidence="1">Whole organism</tissue>
    </source>
</reference>
<protein>
    <submittedName>
        <fullName evidence="1">Uncharacterized protein</fullName>
    </submittedName>
</protein>